<dbReference type="NCBIfam" id="TIGR02049">
    <property type="entry name" value="gshA_ferroox"/>
    <property type="match status" value="1"/>
</dbReference>
<sequence length="436" mass="48567">MVPHLITALTGPINELEQRVLDSMPAIERWFRLEWMEHTPPFYCSVDIRNAGFKLAPVDTNLFPGGWDHLTPEMLPLAVQASMAAVEKICPEARNLLLIPENIDPANAGRNTFYLSNIAQLQRIFHMTGLNVRIGSISPSIKKNTTIALPGGESITLEPVVRSKTRLGLKDFDPCTILLNNDLSAGIPGILEDIHEQYLLPPLHAGWSLRRKSRHFKSYEEVAKRLGKLLGIDPWLITPMHEQCEGVAFSDTDTDSGLECLSSNVDTLLARIRRKYKEYGIKEKPFVVVKADNGTDGKGIMTVRDAKDLQVLNERARAKLRAQKNIPSVIIQEGVLTHERMHDAVAEPVVYMMDRYVVGGFYRIHAERSEDENLNAPGASYVPLAFDQSTQLPQPGAKPGASVPNRFYMYGVVARLGLLASSYELEATDPEAEVYA</sequence>
<accession>A0A016XEP8</accession>
<dbReference type="AlphaFoldDB" id="A0A016XEP8"/>
<protein>
    <submittedName>
        <fullName evidence="1">Glutamate--cysteine ligase</fullName>
    </submittedName>
</protein>
<dbReference type="GO" id="GO:0016874">
    <property type="term" value="F:ligase activity"/>
    <property type="evidence" value="ECO:0007669"/>
    <property type="project" value="UniProtKB-KW"/>
</dbReference>
<proteinExistence type="predicted"/>
<dbReference type="RefSeq" id="WP_035605005.1">
    <property type="nucleotide sequence ID" value="NZ_JEMG01000001.1"/>
</dbReference>
<dbReference type="InterPro" id="IPR011718">
    <property type="entry name" value="GshA"/>
</dbReference>
<evidence type="ECO:0000313" key="2">
    <source>
        <dbReference type="Proteomes" id="UP000023268"/>
    </source>
</evidence>
<dbReference type="Gene3D" id="3.40.50.11280">
    <property type="entry name" value="Glutamate-cysteine ligase, N-terminal domain"/>
    <property type="match status" value="1"/>
</dbReference>
<gene>
    <name evidence="1" type="ORF">AZ34_03990</name>
</gene>
<reference evidence="1 2" key="1">
    <citation type="submission" date="2014-02" db="EMBL/GenBank/DDBJ databases">
        <title>Draft Genome of Hylemonella gracilis isolated from the Niagara River.</title>
        <authorList>
            <person name="Pawlowski D.R."/>
            <person name="Koudelka G.B."/>
        </authorList>
    </citation>
    <scope>NUCLEOTIDE SEQUENCE [LARGE SCALE GENOMIC DNA]</scope>
    <source>
        <strain evidence="1 2">Niagara R</strain>
    </source>
</reference>
<dbReference type="InterPro" id="IPR042520">
    <property type="entry name" value="GshA_N"/>
</dbReference>
<keyword evidence="1" id="KW-0436">Ligase</keyword>
<dbReference type="Pfam" id="PF08886">
    <property type="entry name" value="GshA"/>
    <property type="match status" value="1"/>
</dbReference>
<evidence type="ECO:0000313" key="1">
    <source>
        <dbReference type="EMBL" id="EYC50316.1"/>
    </source>
</evidence>
<dbReference type="Proteomes" id="UP000023268">
    <property type="component" value="Unassembled WGS sequence"/>
</dbReference>
<organism evidence="1 2">
    <name type="scientific">Hylemonella gracilis str. Niagara R</name>
    <dbReference type="NCBI Taxonomy" id="1458275"/>
    <lineage>
        <taxon>Bacteria</taxon>
        <taxon>Pseudomonadati</taxon>
        <taxon>Pseudomonadota</taxon>
        <taxon>Betaproteobacteria</taxon>
        <taxon>Burkholderiales</taxon>
        <taxon>Comamonadaceae</taxon>
        <taxon>Hylemonella</taxon>
    </lineage>
</organism>
<dbReference type="EMBL" id="JEMG01000001">
    <property type="protein sequence ID" value="EYC50316.1"/>
    <property type="molecule type" value="Genomic_DNA"/>
</dbReference>
<dbReference type="SUPFAM" id="SSF56059">
    <property type="entry name" value="Glutathione synthetase ATP-binding domain-like"/>
    <property type="match status" value="1"/>
</dbReference>
<name>A0A016XEP8_9BURK</name>
<comment type="caution">
    <text evidence="1">The sequence shown here is derived from an EMBL/GenBank/DDBJ whole genome shotgun (WGS) entry which is preliminary data.</text>
</comment>
<dbReference type="OrthoDB" id="5644489at2"/>
<dbReference type="eggNOG" id="COG0189">
    <property type="taxonomic scope" value="Bacteria"/>
</dbReference>
<dbReference type="STRING" id="1458275.AZ34_03990"/>